<protein>
    <recommendedName>
        <fullName evidence="5">Capsular polysaccharide biosynthesis protein</fullName>
    </recommendedName>
</protein>
<keyword evidence="2" id="KW-0472">Membrane</keyword>
<dbReference type="RefSeq" id="WP_152228677.1">
    <property type="nucleotide sequence ID" value="NZ_BAAALV010000007.1"/>
</dbReference>
<name>A0ABP5ASK3_9MICC</name>
<keyword evidence="2" id="KW-1133">Transmembrane helix</keyword>
<reference evidence="4" key="1">
    <citation type="journal article" date="2019" name="Int. J. Syst. Evol. Microbiol.">
        <title>The Global Catalogue of Microorganisms (GCM) 10K type strain sequencing project: providing services to taxonomists for standard genome sequencing and annotation.</title>
        <authorList>
            <consortium name="The Broad Institute Genomics Platform"/>
            <consortium name="The Broad Institute Genome Sequencing Center for Infectious Disease"/>
            <person name="Wu L."/>
            <person name="Ma J."/>
        </authorList>
    </citation>
    <scope>NUCLEOTIDE SEQUENCE [LARGE SCALE GENOMIC DNA]</scope>
    <source>
        <strain evidence="4">JCM 13316</strain>
    </source>
</reference>
<proteinExistence type="predicted"/>
<feature type="transmembrane region" description="Helical" evidence="2">
    <location>
        <begin position="14"/>
        <end position="35"/>
    </location>
</feature>
<keyword evidence="4" id="KW-1185">Reference proteome</keyword>
<gene>
    <name evidence="3" type="ORF">GCM10009688_28190</name>
</gene>
<organism evidence="3 4">
    <name type="scientific">Arthrobacter gandavensis</name>
    <dbReference type="NCBI Taxonomy" id="169960"/>
    <lineage>
        <taxon>Bacteria</taxon>
        <taxon>Bacillati</taxon>
        <taxon>Actinomycetota</taxon>
        <taxon>Actinomycetes</taxon>
        <taxon>Micrococcales</taxon>
        <taxon>Micrococcaceae</taxon>
        <taxon>Arthrobacter</taxon>
    </lineage>
</organism>
<feature type="region of interest" description="Disordered" evidence="1">
    <location>
        <begin position="206"/>
        <end position="272"/>
    </location>
</feature>
<evidence type="ECO:0000313" key="3">
    <source>
        <dbReference type="EMBL" id="GAA1921534.1"/>
    </source>
</evidence>
<evidence type="ECO:0008006" key="5">
    <source>
        <dbReference type="Google" id="ProtNLM"/>
    </source>
</evidence>
<feature type="transmembrane region" description="Helical" evidence="2">
    <location>
        <begin position="172"/>
        <end position="195"/>
    </location>
</feature>
<accession>A0ABP5ASK3</accession>
<keyword evidence="2" id="KW-0812">Transmembrane</keyword>
<evidence type="ECO:0000256" key="1">
    <source>
        <dbReference type="SAM" id="MobiDB-lite"/>
    </source>
</evidence>
<evidence type="ECO:0000256" key="2">
    <source>
        <dbReference type="SAM" id="Phobius"/>
    </source>
</evidence>
<dbReference type="EMBL" id="BAAALV010000007">
    <property type="protein sequence ID" value="GAA1921534.1"/>
    <property type="molecule type" value="Genomic_DNA"/>
</dbReference>
<comment type="caution">
    <text evidence="3">The sequence shown here is derived from an EMBL/GenBank/DDBJ whole genome shotgun (WGS) entry which is preliminary data.</text>
</comment>
<sequence>MTTPQSLAVLLRRWYLVLSGILFTVLLCWGAAWIVPPSYDAQGSMVLMPPSATVGDEGNPYLQLGGMSEALDVLVRQANAPAVRDRVLEEYPSASYTIEPDRSTSGSIVVVQATAETEAESLTVLDTALQTLPAVLTRMQDELEVIPAQRIDIMPVVVDAEAALNSKQTLQALAVAVVAGLSGTFLLTGLADGLLLSRRARPQSAAVDSGAGEASPEPVSKDLPAHAGSSTATALFAKRRQPRGNRPGKAGVRAPRQQAGAEPVSGEDARTR</sequence>
<evidence type="ECO:0000313" key="4">
    <source>
        <dbReference type="Proteomes" id="UP001500784"/>
    </source>
</evidence>
<dbReference type="Proteomes" id="UP001500784">
    <property type="component" value="Unassembled WGS sequence"/>
</dbReference>